<protein>
    <submittedName>
        <fullName evidence="2">Uncharacterized protein</fullName>
    </submittedName>
</protein>
<evidence type="ECO:0000313" key="3">
    <source>
        <dbReference type="Proteomes" id="UP000017836"/>
    </source>
</evidence>
<sequence>MDLGSRKRKFHASDYPKKVTRQFWRKKINGSDSEASRGESSNGSSTFSNSNSKRFLPLSHLDCESASPS</sequence>
<reference evidence="3" key="1">
    <citation type="journal article" date="2013" name="Science">
        <title>The Amborella genome and the evolution of flowering plants.</title>
        <authorList>
            <consortium name="Amborella Genome Project"/>
        </authorList>
    </citation>
    <scope>NUCLEOTIDE SEQUENCE [LARGE SCALE GENOMIC DNA]</scope>
</reference>
<dbReference type="Gramene" id="ERN03025">
    <property type="protein sequence ID" value="ERN03025"/>
    <property type="gene ID" value="AMTR_s00205p00027600"/>
</dbReference>
<dbReference type="EMBL" id="KI394412">
    <property type="protein sequence ID" value="ERN03025.1"/>
    <property type="molecule type" value="Genomic_DNA"/>
</dbReference>
<gene>
    <name evidence="2" type="ORF">AMTR_s00205p00027600</name>
</gene>
<feature type="region of interest" description="Disordered" evidence="1">
    <location>
        <begin position="21"/>
        <end position="53"/>
    </location>
</feature>
<evidence type="ECO:0000313" key="2">
    <source>
        <dbReference type="EMBL" id="ERN03025.1"/>
    </source>
</evidence>
<keyword evidence="3" id="KW-1185">Reference proteome</keyword>
<accession>W1P7R3</accession>
<dbReference type="Proteomes" id="UP000017836">
    <property type="component" value="Unassembled WGS sequence"/>
</dbReference>
<proteinExistence type="predicted"/>
<feature type="compositionally biased region" description="Low complexity" evidence="1">
    <location>
        <begin position="38"/>
        <end position="52"/>
    </location>
</feature>
<evidence type="ECO:0000256" key="1">
    <source>
        <dbReference type="SAM" id="MobiDB-lite"/>
    </source>
</evidence>
<name>W1P7R3_AMBTC</name>
<organism evidence="2 3">
    <name type="scientific">Amborella trichopoda</name>
    <dbReference type="NCBI Taxonomy" id="13333"/>
    <lineage>
        <taxon>Eukaryota</taxon>
        <taxon>Viridiplantae</taxon>
        <taxon>Streptophyta</taxon>
        <taxon>Embryophyta</taxon>
        <taxon>Tracheophyta</taxon>
        <taxon>Spermatophyta</taxon>
        <taxon>Magnoliopsida</taxon>
        <taxon>Amborellales</taxon>
        <taxon>Amborellaceae</taxon>
        <taxon>Amborella</taxon>
    </lineage>
</organism>
<dbReference type="HOGENOM" id="CLU_2779272_0_0_1"/>
<dbReference type="AlphaFoldDB" id="W1P7R3"/>